<dbReference type="SMART" id="SM00248">
    <property type="entry name" value="ANK"/>
    <property type="match status" value="12"/>
</dbReference>
<evidence type="ECO:0000313" key="4">
    <source>
        <dbReference type="Proteomes" id="UP000596742"/>
    </source>
</evidence>
<dbReference type="PRINTS" id="PR01415">
    <property type="entry name" value="ANKYRIN"/>
</dbReference>
<dbReference type="Pfam" id="PF13637">
    <property type="entry name" value="Ank_4"/>
    <property type="match status" value="1"/>
</dbReference>
<keyword evidence="4" id="KW-1185">Reference proteome</keyword>
<dbReference type="Gene3D" id="1.25.40.20">
    <property type="entry name" value="Ankyrin repeat-containing domain"/>
    <property type="match status" value="4"/>
</dbReference>
<dbReference type="SUPFAM" id="SSF48403">
    <property type="entry name" value="Ankyrin repeat"/>
    <property type="match status" value="2"/>
</dbReference>
<dbReference type="PROSITE" id="PS50088">
    <property type="entry name" value="ANK_REPEAT"/>
    <property type="match status" value="11"/>
</dbReference>
<dbReference type="InterPro" id="IPR049050">
    <property type="entry name" value="nSTAND3"/>
</dbReference>
<dbReference type="Proteomes" id="UP000596742">
    <property type="component" value="Unassembled WGS sequence"/>
</dbReference>
<dbReference type="Pfam" id="PF12796">
    <property type="entry name" value="Ank_2"/>
    <property type="match status" value="3"/>
</dbReference>
<dbReference type="AlphaFoldDB" id="A0A8B6C0P2"/>
<keyword evidence="1" id="KW-0040">ANK repeat</keyword>
<evidence type="ECO:0000259" key="2">
    <source>
        <dbReference type="Pfam" id="PF20720"/>
    </source>
</evidence>
<feature type="repeat" description="ANK" evidence="1">
    <location>
        <begin position="901"/>
        <end position="933"/>
    </location>
</feature>
<evidence type="ECO:0000313" key="3">
    <source>
        <dbReference type="EMBL" id="VDH98265.1"/>
    </source>
</evidence>
<dbReference type="InterPro" id="IPR036770">
    <property type="entry name" value="Ankyrin_rpt-contain_sf"/>
</dbReference>
<feature type="repeat" description="ANK" evidence="1">
    <location>
        <begin position="703"/>
        <end position="735"/>
    </location>
</feature>
<feature type="repeat" description="ANK" evidence="1">
    <location>
        <begin position="769"/>
        <end position="801"/>
    </location>
</feature>
<dbReference type="PROSITE" id="PS50297">
    <property type="entry name" value="ANK_REP_REGION"/>
    <property type="match status" value="10"/>
</dbReference>
<reference evidence="3" key="1">
    <citation type="submission" date="2018-11" db="EMBL/GenBank/DDBJ databases">
        <authorList>
            <person name="Alioto T."/>
            <person name="Alioto T."/>
        </authorList>
    </citation>
    <scope>NUCLEOTIDE SEQUENCE</scope>
</reference>
<dbReference type="InterPro" id="IPR002110">
    <property type="entry name" value="Ankyrin_rpt"/>
</dbReference>
<dbReference type="InterPro" id="IPR027417">
    <property type="entry name" value="P-loop_NTPase"/>
</dbReference>
<feature type="repeat" description="ANK" evidence="1">
    <location>
        <begin position="835"/>
        <end position="867"/>
    </location>
</feature>
<name>A0A8B6C0P2_MYTGA</name>
<gene>
    <name evidence="3" type="ORF">MGAL_10B090364</name>
</gene>
<feature type="repeat" description="ANK" evidence="1">
    <location>
        <begin position="614"/>
        <end position="646"/>
    </location>
</feature>
<dbReference type="EMBL" id="UYJE01000988">
    <property type="protein sequence ID" value="VDH98265.1"/>
    <property type="molecule type" value="Genomic_DNA"/>
</dbReference>
<evidence type="ECO:0000256" key="1">
    <source>
        <dbReference type="PROSITE-ProRule" id="PRU00023"/>
    </source>
</evidence>
<accession>A0A8B6C0P2</accession>
<sequence length="1105" mass="126714">MHILFYCIPGTHLQILQRWKNDDELYYDKTNCYRATKVMVESCPINALVGGPGCGKTVMARHIALEYEQNGWEVIPVFRVEEILQYADNKLKQIFVFDDILGIFAVDISIYNNVNNHEEYIIKAMSRESKLLFTCRKCVYNEAVKLKSFVLENIVDLESRENTLNDDEKENILTKHCRYRGVPENVYSNLSLSASHIMFPLLCKVFSTKYFLHDSAERFFSKPFDCLIQELDKLECISPHQYTALILCLLSNNMLSIQTMPVHEMKLDVYNTCGVNMGTSDKQIENELFNLEGTYLNKFGNDFNFIHDSIYEIVAYHYGKNCPLMILKYMKSSFISTKVTVQRDHNDSTDLLVVIDANHYDILAERLYSDVQSQKLFDVFRNKSLLYLPFLEVFIKTLRRKPYEEVMTLLFHKQKDFEDLKIHPDNDLTEVEKNEEPEKIKLLRNTHFDMGRDGTSFIRVISWLIYYGHTCLLNTIIDLVLEHNDSTDIVFGSEITEQTRLLTLGCYSGEDNMVNTILKYVNIDCINKTSLDGNIHYHYIELYLNSHKVLTPFTAACSSGHVTVVQLLLMNNAKINLCDDGRHFPLLAASFNGYVDVVKYLIQNGADVNQCEERTKTSLFVASEKGHYDVVKYLVQNGAHVNLEDEYNNSPMQVDFLVRSDEDVNQCGKGNESPLHVASANGHYDVVEYLVQNGADIKWCDELDNSPLFYAAKGGKKDIMNYLVQKGCDINHCNMLGQSILYITSHSGQYDLVEYLVNNGANVNQMGKYKFYPLIGASDKGHYNVVKYLLRNGANVNQCGPYDVSPLFLAVASGYNEVMKYLVQSGAEINHCDIFNQTPLNQASNVEHIEIVKYLVENGADVNLCDEYNKSPFYKAIKKGHNDVAEYLVQNGANVNQCDNMNKSPLFVAVEMGHCDTVKILIKHNADVTIRTNEDVSPLQIAVWFNFFKITKELIEKENQITSLSGNNDLFDILSDIQMSGICIDEKSVQNLSKSLLNLIFSENTVFLTHLLHLGLNVNQCDEEGHSLLKQMIIQEQDIRNRKEKITLMIHNKADVTVRDDHCVSLLEQTRQLIIKEKQEKMSFTLIEFQEVMIILKQNIRRNSI</sequence>
<dbReference type="OrthoDB" id="6147489at2759"/>
<dbReference type="InterPro" id="IPR039323">
    <property type="entry name" value="ANKRD_45/46/60"/>
</dbReference>
<proteinExistence type="predicted"/>
<dbReference type="Pfam" id="PF20720">
    <property type="entry name" value="nSTAND3"/>
    <property type="match status" value="1"/>
</dbReference>
<feature type="repeat" description="ANK" evidence="1">
    <location>
        <begin position="868"/>
        <end position="900"/>
    </location>
</feature>
<feature type="repeat" description="ANK" evidence="1">
    <location>
        <begin position="581"/>
        <end position="613"/>
    </location>
</feature>
<organism evidence="3 4">
    <name type="scientific">Mytilus galloprovincialis</name>
    <name type="common">Mediterranean mussel</name>
    <dbReference type="NCBI Taxonomy" id="29158"/>
    <lineage>
        <taxon>Eukaryota</taxon>
        <taxon>Metazoa</taxon>
        <taxon>Spiralia</taxon>
        <taxon>Lophotrochozoa</taxon>
        <taxon>Mollusca</taxon>
        <taxon>Bivalvia</taxon>
        <taxon>Autobranchia</taxon>
        <taxon>Pteriomorphia</taxon>
        <taxon>Mytilida</taxon>
        <taxon>Mytiloidea</taxon>
        <taxon>Mytilidae</taxon>
        <taxon>Mytilinae</taxon>
        <taxon>Mytilus</taxon>
    </lineage>
</organism>
<protein>
    <recommendedName>
        <fullName evidence="2">Novel STAND NTPase 3 domain-containing protein</fullName>
    </recommendedName>
</protein>
<dbReference type="SUPFAM" id="SSF52540">
    <property type="entry name" value="P-loop containing nucleoside triphosphate hydrolases"/>
    <property type="match status" value="1"/>
</dbReference>
<dbReference type="Pfam" id="PF00023">
    <property type="entry name" value="Ank"/>
    <property type="match status" value="2"/>
</dbReference>
<feature type="domain" description="Novel STAND NTPase 3" evidence="2">
    <location>
        <begin position="29"/>
        <end position="178"/>
    </location>
</feature>
<feature type="repeat" description="ANK" evidence="1">
    <location>
        <begin position="548"/>
        <end position="580"/>
    </location>
</feature>
<comment type="caution">
    <text evidence="3">The sequence shown here is derived from an EMBL/GenBank/DDBJ whole genome shotgun (WGS) entry which is preliminary data.</text>
</comment>
<dbReference type="PANTHER" id="PTHR22677:SF4">
    <property type="entry name" value="USHER SYNDROME TYPE-1G PROTEIN-LIKE PROTEIN"/>
    <property type="match status" value="1"/>
</dbReference>
<feature type="repeat" description="ANK" evidence="1">
    <location>
        <begin position="736"/>
        <end position="768"/>
    </location>
</feature>
<dbReference type="PANTHER" id="PTHR22677">
    <property type="entry name" value="ANKYRIN REPEAT DOMAIN-CONTAINING PROTEIN 60"/>
    <property type="match status" value="1"/>
</dbReference>
<feature type="repeat" description="ANK" evidence="1">
    <location>
        <begin position="670"/>
        <end position="702"/>
    </location>
</feature>
<feature type="repeat" description="ANK" evidence="1">
    <location>
        <begin position="802"/>
        <end position="834"/>
    </location>
</feature>